<keyword evidence="6" id="KW-0508">mRNA splicing</keyword>
<accession>F2TWA7</accession>
<evidence type="ECO:0000256" key="5">
    <source>
        <dbReference type="ARBA" id="ARBA00023163"/>
    </source>
</evidence>
<dbReference type="AlphaFoldDB" id="F2TWA7"/>
<name>F2TWA7_SALR5</name>
<dbReference type="InterPro" id="IPR039853">
    <property type="entry name" value="Pinin"/>
</dbReference>
<organism evidence="11">
    <name type="scientific">Salpingoeca rosetta (strain ATCC 50818 / BSB-021)</name>
    <dbReference type="NCBI Taxonomy" id="946362"/>
    <lineage>
        <taxon>Eukaryota</taxon>
        <taxon>Choanoflagellata</taxon>
        <taxon>Craspedida</taxon>
        <taxon>Salpingoecidae</taxon>
        <taxon>Salpingoeca</taxon>
    </lineage>
</organism>
<evidence type="ECO:0000313" key="11">
    <source>
        <dbReference type="Proteomes" id="UP000007799"/>
    </source>
</evidence>
<feature type="region of interest" description="Disordered" evidence="8">
    <location>
        <begin position="1"/>
        <end position="148"/>
    </location>
</feature>
<feature type="domain" description="Pinin/SDK/MemA protein" evidence="9">
    <location>
        <begin position="96"/>
        <end position="217"/>
    </location>
</feature>
<dbReference type="InParanoid" id="F2TWA7"/>
<comment type="similarity">
    <text evidence="2">Belongs to the pinin family.</text>
</comment>
<dbReference type="GO" id="GO:0008380">
    <property type="term" value="P:RNA splicing"/>
    <property type="evidence" value="ECO:0007669"/>
    <property type="project" value="UniProtKB-KW"/>
</dbReference>
<feature type="compositionally biased region" description="Polar residues" evidence="8">
    <location>
        <begin position="18"/>
        <end position="29"/>
    </location>
</feature>
<dbReference type="GO" id="GO:0006397">
    <property type="term" value="P:mRNA processing"/>
    <property type="evidence" value="ECO:0007669"/>
    <property type="project" value="UniProtKB-KW"/>
</dbReference>
<protein>
    <recommendedName>
        <fullName evidence="9">Pinin/SDK/MemA protein domain-containing protein</fullName>
    </recommendedName>
</protein>
<feature type="compositionally biased region" description="Polar residues" evidence="8">
    <location>
        <begin position="59"/>
        <end position="72"/>
    </location>
</feature>
<feature type="compositionally biased region" description="Acidic residues" evidence="8">
    <location>
        <begin position="246"/>
        <end position="256"/>
    </location>
</feature>
<dbReference type="PANTHER" id="PTHR12707">
    <property type="entry name" value="PINN"/>
    <property type="match status" value="1"/>
</dbReference>
<dbReference type="PANTHER" id="PTHR12707:SF0">
    <property type="entry name" value="PININ"/>
    <property type="match status" value="1"/>
</dbReference>
<dbReference type="Proteomes" id="UP000007799">
    <property type="component" value="Unassembled WGS sequence"/>
</dbReference>
<keyword evidence="11" id="KW-1185">Reference proteome</keyword>
<dbReference type="EMBL" id="GL832955">
    <property type="protein sequence ID" value="EGD72353.1"/>
    <property type="molecule type" value="Genomic_DNA"/>
</dbReference>
<dbReference type="InterPro" id="IPR006786">
    <property type="entry name" value="Pinin_SDK_MemA"/>
</dbReference>
<dbReference type="OMA" id="KLWIRTK"/>
<evidence type="ECO:0000313" key="10">
    <source>
        <dbReference type="EMBL" id="EGD72353.1"/>
    </source>
</evidence>
<keyword evidence="5" id="KW-0804">Transcription</keyword>
<dbReference type="Pfam" id="PF04696">
    <property type="entry name" value="Pinin_SDK_memA"/>
    <property type="match status" value="1"/>
</dbReference>
<dbReference type="KEGG" id="sre:PTSG_00373"/>
<sequence>MDDAIERKRRELEDIESKITQVTGANPNESPKRGPSDRHMREDDDADDEQFMSGRLRSTIATKRSRNGSSSVIPERSPSKPEAPRRPSLSGGDGKSAARNRRMFGMLMGTLEQANKRTEKSTTQKKFDEIDQRLREQTEKEREESKQERIQLYTERRAKQAELLTLEQNAVLPRLTDEWQAHYDSLKVAIKTKASPPIFFLPGKHTEKTRELLEETSKDIDQLVSFRKDDYWKVLLPARLRGDGTEDHDDDEDIGEENGHGGDDGDAHTATGHGMDEGGDQGAGTGEEKAAQQDSKDTAQ</sequence>
<evidence type="ECO:0000256" key="8">
    <source>
        <dbReference type="SAM" id="MobiDB-lite"/>
    </source>
</evidence>
<feature type="compositionally biased region" description="Basic and acidic residues" evidence="8">
    <location>
        <begin position="1"/>
        <end position="17"/>
    </location>
</feature>
<feature type="compositionally biased region" description="Basic and acidic residues" evidence="8">
    <location>
        <begin position="114"/>
        <end position="148"/>
    </location>
</feature>
<evidence type="ECO:0000256" key="4">
    <source>
        <dbReference type="ARBA" id="ARBA00023015"/>
    </source>
</evidence>
<evidence type="ECO:0000256" key="6">
    <source>
        <dbReference type="ARBA" id="ARBA00023187"/>
    </source>
</evidence>
<proteinExistence type="inferred from homology"/>
<gene>
    <name evidence="10" type="ORF">PTSG_00373</name>
</gene>
<feature type="compositionally biased region" description="Basic and acidic residues" evidence="8">
    <location>
        <begin position="257"/>
        <end position="267"/>
    </location>
</feature>
<evidence type="ECO:0000256" key="1">
    <source>
        <dbReference type="ARBA" id="ARBA00004123"/>
    </source>
</evidence>
<keyword evidence="7" id="KW-0539">Nucleus</keyword>
<dbReference type="GO" id="GO:0071013">
    <property type="term" value="C:catalytic step 2 spliceosome"/>
    <property type="evidence" value="ECO:0007669"/>
    <property type="project" value="TreeGrafter"/>
</dbReference>
<evidence type="ECO:0000256" key="2">
    <source>
        <dbReference type="ARBA" id="ARBA00010386"/>
    </source>
</evidence>
<keyword evidence="4" id="KW-0805">Transcription regulation</keyword>
<comment type="subcellular location">
    <subcellularLocation>
        <location evidence="1">Nucleus</location>
    </subcellularLocation>
</comment>
<dbReference type="OrthoDB" id="330772at2759"/>
<dbReference type="STRING" id="946362.F2TWA7"/>
<feature type="region of interest" description="Disordered" evidence="8">
    <location>
        <begin position="241"/>
        <end position="300"/>
    </location>
</feature>
<evidence type="ECO:0000259" key="9">
    <source>
        <dbReference type="Pfam" id="PF04696"/>
    </source>
</evidence>
<dbReference type="RefSeq" id="XP_004998922.1">
    <property type="nucleotide sequence ID" value="XM_004998865.1"/>
</dbReference>
<evidence type="ECO:0000256" key="7">
    <source>
        <dbReference type="ARBA" id="ARBA00023242"/>
    </source>
</evidence>
<feature type="compositionally biased region" description="Basic and acidic residues" evidence="8">
    <location>
        <begin position="286"/>
        <end position="300"/>
    </location>
</feature>
<dbReference type="GeneID" id="16067869"/>
<feature type="compositionally biased region" description="Basic and acidic residues" evidence="8">
    <location>
        <begin position="30"/>
        <end position="42"/>
    </location>
</feature>
<evidence type="ECO:0000256" key="3">
    <source>
        <dbReference type="ARBA" id="ARBA00022664"/>
    </source>
</evidence>
<dbReference type="eggNOG" id="KOG3756">
    <property type="taxonomic scope" value="Eukaryota"/>
</dbReference>
<reference evidence="10" key="1">
    <citation type="submission" date="2009-08" db="EMBL/GenBank/DDBJ databases">
        <title>Annotation of Salpingoeca rosetta.</title>
        <authorList>
            <consortium name="The Broad Institute Genome Sequencing Platform"/>
            <person name="Russ C."/>
            <person name="Cuomo C."/>
            <person name="Burger G."/>
            <person name="Gray M.W."/>
            <person name="Holland P.W.H."/>
            <person name="King N."/>
            <person name="Lang F.B.F."/>
            <person name="Roger A.J."/>
            <person name="Ruiz-Trillo I."/>
            <person name="Young S.K."/>
            <person name="Zeng Q."/>
            <person name="Gargeya S."/>
            <person name="Alvarado L."/>
            <person name="Berlin A."/>
            <person name="Chapman S.B."/>
            <person name="Chen Z."/>
            <person name="Freedman E."/>
            <person name="Gellesch M."/>
            <person name="Goldberg J."/>
            <person name="Griggs A."/>
            <person name="Gujja S."/>
            <person name="Heilman E."/>
            <person name="Heiman D."/>
            <person name="Howarth C."/>
            <person name="Mehta T."/>
            <person name="Neiman D."/>
            <person name="Pearson M."/>
            <person name="Roberts A."/>
            <person name="Saif S."/>
            <person name="Shea T."/>
            <person name="Shenoy N."/>
            <person name="Sisk P."/>
            <person name="Stolte C."/>
            <person name="Sykes S."/>
            <person name="White J."/>
            <person name="Yandava C."/>
            <person name="Haas B."/>
            <person name="Nusbaum C."/>
            <person name="Birren B."/>
        </authorList>
    </citation>
    <scope>NUCLEOTIDE SEQUENCE [LARGE SCALE GENOMIC DNA]</scope>
    <source>
        <strain evidence="10">ATCC 50818</strain>
    </source>
</reference>
<keyword evidence="3" id="KW-0507">mRNA processing</keyword>